<dbReference type="PANTHER" id="PTHR12526:SF630">
    <property type="entry name" value="GLYCOSYLTRANSFERASE"/>
    <property type="match status" value="1"/>
</dbReference>
<evidence type="ECO:0000259" key="2">
    <source>
        <dbReference type="Pfam" id="PF00534"/>
    </source>
</evidence>
<evidence type="ECO:0000313" key="4">
    <source>
        <dbReference type="Proteomes" id="UP000231501"/>
    </source>
</evidence>
<dbReference type="PANTHER" id="PTHR12526">
    <property type="entry name" value="GLYCOSYLTRANSFERASE"/>
    <property type="match status" value="1"/>
</dbReference>
<gene>
    <name evidence="3" type="ORF">CS062_01065</name>
</gene>
<name>A0A2G9CHQ1_9BURK</name>
<dbReference type="CDD" id="cd03801">
    <property type="entry name" value="GT4_PimA-like"/>
    <property type="match status" value="1"/>
</dbReference>
<evidence type="ECO:0000256" key="1">
    <source>
        <dbReference type="SAM" id="Phobius"/>
    </source>
</evidence>
<evidence type="ECO:0000313" key="3">
    <source>
        <dbReference type="EMBL" id="PIM55154.1"/>
    </source>
</evidence>
<dbReference type="SUPFAM" id="SSF53756">
    <property type="entry name" value="UDP-Glycosyltransferase/glycogen phosphorylase"/>
    <property type="match status" value="1"/>
</dbReference>
<keyword evidence="1" id="KW-0472">Membrane</keyword>
<dbReference type="AlphaFoldDB" id="A0A2G9CHQ1"/>
<accession>A0A2G9CHQ1</accession>
<dbReference type="Gene3D" id="3.40.50.2000">
    <property type="entry name" value="Glycogen Phosphorylase B"/>
    <property type="match status" value="2"/>
</dbReference>
<comment type="caution">
    <text evidence="3">The sequence shown here is derived from an EMBL/GenBank/DDBJ whole genome shotgun (WGS) entry which is preliminary data.</text>
</comment>
<feature type="transmembrane region" description="Helical" evidence="1">
    <location>
        <begin position="104"/>
        <end position="126"/>
    </location>
</feature>
<dbReference type="GO" id="GO:0016757">
    <property type="term" value="F:glycosyltransferase activity"/>
    <property type="evidence" value="ECO:0007669"/>
    <property type="project" value="InterPro"/>
</dbReference>
<proteinExistence type="predicted"/>
<organism evidence="3 4">
    <name type="scientific">Roseateles chitinivorans</name>
    <dbReference type="NCBI Taxonomy" id="2917965"/>
    <lineage>
        <taxon>Bacteria</taxon>
        <taxon>Pseudomonadati</taxon>
        <taxon>Pseudomonadota</taxon>
        <taxon>Betaproteobacteria</taxon>
        <taxon>Burkholderiales</taxon>
        <taxon>Sphaerotilaceae</taxon>
        <taxon>Roseateles</taxon>
    </lineage>
</organism>
<keyword evidence="1" id="KW-1133">Transmembrane helix</keyword>
<reference evidence="3 4" key="1">
    <citation type="submission" date="2017-11" db="EMBL/GenBank/DDBJ databases">
        <title>Draft genome sequence of Mitsuaria sp. HWN-4.</title>
        <authorList>
            <person name="Gundlapally S.R."/>
        </authorList>
    </citation>
    <scope>NUCLEOTIDE SEQUENCE [LARGE SCALE GENOMIC DNA]</scope>
    <source>
        <strain evidence="3 4">HWN-4</strain>
    </source>
</reference>
<dbReference type="Proteomes" id="UP000231501">
    <property type="component" value="Unassembled WGS sequence"/>
</dbReference>
<dbReference type="InterPro" id="IPR001296">
    <property type="entry name" value="Glyco_trans_1"/>
</dbReference>
<dbReference type="Pfam" id="PF00534">
    <property type="entry name" value="Glycos_transf_1"/>
    <property type="match status" value="1"/>
</dbReference>
<keyword evidence="4" id="KW-1185">Reference proteome</keyword>
<protein>
    <recommendedName>
        <fullName evidence="2">Glycosyl transferase family 1 domain-containing protein</fullName>
    </recommendedName>
</protein>
<keyword evidence="1" id="KW-0812">Transmembrane</keyword>
<feature type="domain" description="Glycosyl transferase family 1" evidence="2">
    <location>
        <begin position="204"/>
        <end position="313"/>
    </location>
</feature>
<sequence length="417" mass="46286">MPPATSSTSPCSAPSSTAHGDVCPMNKRILFINLYFEMGGVETLLLRLIRELKAKGFDATVLLLRKAYDPVLLTELQQHATVVFLSDVATPIPSRMRRRLGADFDYIFVTINYALILGALLQQFVYRRAHLLAGVYQTELFCAPVEAGFRHHQAIRQIFRDGLPDQNKVFGNDAAKAHHERLLGRAFPQAPVVPLMVDIDKYLPPTRAQVDRHKIVSVGRLCDFKTYNFTMLEVVKSLRAQGHPVTYHIYGDGPDETRLRAVIAQQGLSEVVVLHGPLDYPRFKEAVSDALVFVGSGTAVMEAAACGVPSIAAIEYATAAETYGFLHEIPGTSFFEPHLPYPRKSISTLIAQLLAVSPEQYREVEAASLKRIQPFSPKNVVDVTAKALLQSSPLRVNGLRYAVPMLIWRFLSKKFGV</sequence>
<dbReference type="EMBL" id="PEOG01000005">
    <property type="protein sequence ID" value="PIM55154.1"/>
    <property type="molecule type" value="Genomic_DNA"/>
</dbReference>